<evidence type="ECO:0000256" key="3">
    <source>
        <dbReference type="ARBA" id="ARBA00004514"/>
    </source>
</evidence>
<keyword evidence="9" id="KW-0472">Membrane</keyword>
<keyword evidence="6" id="KW-0963">Cytoplasm</keyword>
<dbReference type="PANTHER" id="PTHR21614">
    <property type="entry name" value="SHORT COILED COIL PROTEIN"/>
    <property type="match status" value="1"/>
</dbReference>
<evidence type="ECO:0000256" key="4">
    <source>
        <dbReference type="ARBA" id="ARBA00004601"/>
    </source>
</evidence>
<evidence type="ECO:0000256" key="10">
    <source>
        <dbReference type="SAM" id="Coils"/>
    </source>
</evidence>
<protein>
    <submittedName>
        <fullName evidence="12">Coiled-coil protein (DUF2205) domain-containing protein</fullName>
    </submittedName>
</protein>
<feature type="coiled-coil region" evidence="10">
    <location>
        <begin position="48"/>
        <end position="82"/>
    </location>
</feature>
<dbReference type="Pfam" id="PF10224">
    <property type="entry name" value="DUF2205"/>
    <property type="match status" value="1"/>
</dbReference>
<reference evidence="12" key="1">
    <citation type="submission" date="2022-01" db="EMBL/GenBank/DDBJ databases">
        <title>Genome Sequence Resource for Two Populations of Ditylenchus destructor, the Migratory Endoparasitic Phytonematode.</title>
        <authorList>
            <person name="Zhang H."/>
            <person name="Lin R."/>
            <person name="Xie B."/>
        </authorList>
    </citation>
    <scope>NUCLEOTIDE SEQUENCE</scope>
    <source>
        <strain evidence="12">BazhouSP</strain>
    </source>
</reference>
<accession>A0AAD4NA96</accession>
<evidence type="ECO:0000256" key="1">
    <source>
        <dbReference type="ARBA" id="ARBA00002743"/>
    </source>
</evidence>
<dbReference type="InterPro" id="IPR019357">
    <property type="entry name" value="SCOC"/>
</dbReference>
<dbReference type="GO" id="GO:0005829">
    <property type="term" value="C:cytosol"/>
    <property type="evidence" value="ECO:0007669"/>
    <property type="project" value="UniProtKB-SubCell"/>
</dbReference>
<dbReference type="Proteomes" id="UP001201812">
    <property type="component" value="Unassembled WGS sequence"/>
</dbReference>
<dbReference type="GO" id="GO:0005802">
    <property type="term" value="C:trans-Golgi network"/>
    <property type="evidence" value="ECO:0007669"/>
    <property type="project" value="TreeGrafter"/>
</dbReference>
<keyword evidence="13" id="KW-1185">Reference proteome</keyword>
<organism evidence="12 13">
    <name type="scientific">Ditylenchus destructor</name>
    <dbReference type="NCBI Taxonomy" id="166010"/>
    <lineage>
        <taxon>Eukaryota</taxon>
        <taxon>Metazoa</taxon>
        <taxon>Ecdysozoa</taxon>
        <taxon>Nematoda</taxon>
        <taxon>Chromadorea</taxon>
        <taxon>Rhabditida</taxon>
        <taxon>Tylenchina</taxon>
        <taxon>Tylenchomorpha</taxon>
        <taxon>Sphaerularioidea</taxon>
        <taxon>Anguinidae</taxon>
        <taxon>Anguininae</taxon>
        <taxon>Ditylenchus</taxon>
    </lineage>
</organism>
<comment type="similarity">
    <text evidence="5">Belongs to the SCOC family.</text>
</comment>
<evidence type="ECO:0000256" key="9">
    <source>
        <dbReference type="ARBA" id="ARBA00023136"/>
    </source>
</evidence>
<evidence type="ECO:0000256" key="8">
    <source>
        <dbReference type="ARBA" id="ARBA00023054"/>
    </source>
</evidence>
<evidence type="ECO:0000256" key="5">
    <source>
        <dbReference type="ARBA" id="ARBA00010880"/>
    </source>
</evidence>
<keyword evidence="7" id="KW-0333">Golgi apparatus</keyword>
<comment type="function">
    <text evidence="1">Positive regulator of amino acid starvation-induced autophagy.</text>
</comment>
<dbReference type="GO" id="GO:0000139">
    <property type="term" value="C:Golgi membrane"/>
    <property type="evidence" value="ECO:0007669"/>
    <property type="project" value="UniProtKB-SubCell"/>
</dbReference>
<evidence type="ECO:0000313" key="12">
    <source>
        <dbReference type="EMBL" id="KAI1725364.1"/>
    </source>
</evidence>
<evidence type="ECO:0000256" key="6">
    <source>
        <dbReference type="ARBA" id="ARBA00022490"/>
    </source>
</evidence>
<sequence>MADEEVAKTSDFPLADDETFPNELDKSSRHPKPAQPLPKDEFEDLEERARLISQILELQNTLEDLSHRYDSVKDECSKLCSENRVLSQYIKNLMSSSSLFQNTANTKSGISKEAEEILFNDQCW</sequence>
<comment type="caution">
    <text evidence="12">The sequence shown here is derived from an EMBL/GenBank/DDBJ whole genome shotgun (WGS) entry which is preliminary data.</text>
</comment>
<dbReference type="PANTHER" id="PTHR21614:SF0">
    <property type="entry name" value="GEO08385P1"/>
    <property type="match status" value="1"/>
</dbReference>
<evidence type="ECO:0000256" key="2">
    <source>
        <dbReference type="ARBA" id="ARBA00004255"/>
    </source>
</evidence>
<gene>
    <name evidence="12" type="ORF">DdX_02021</name>
</gene>
<evidence type="ECO:0000256" key="11">
    <source>
        <dbReference type="SAM" id="MobiDB-lite"/>
    </source>
</evidence>
<evidence type="ECO:0000256" key="7">
    <source>
        <dbReference type="ARBA" id="ARBA00023034"/>
    </source>
</evidence>
<keyword evidence="8 10" id="KW-0175">Coiled coil</keyword>
<proteinExistence type="inferred from homology"/>
<dbReference type="AlphaFoldDB" id="A0AAD4NA96"/>
<dbReference type="Gene3D" id="1.20.5.170">
    <property type="match status" value="1"/>
</dbReference>
<comment type="subcellular location">
    <subcellularLocation>
        <location evidence="3">Cytoplasm</location>
        <location evidence="3">Cytosol</location>
    </subcellularLocation>
    <subcellularLocation>
        <location evidence="2">Golgi apparatus membrane</location>
        <topology evidence="2">Peripheral membrane protein</topology>
        <orientation evidence="2">Cytoplasmic side</orientation>
    </subcellularLocation>
    <subcellularLocation>
        <location evidence="4">Golgi apparatus</location>
        <location evidence="4">trans-Golgi network</location>
    </subcellularLocation>
</comment>
<dbReference type="EMBL" id="JAKKPZ010000002">
    <property type="protein sequence ID" value="KAI1725364.1"/>
    <property type="molecule type" value="Genomic_DNA"/>
</dbReference>
<evidence type="ECO:0000313" key="13">
    <source>
        <dbReference type="Proteomes" id="UP001201812"/>
    </source>
</evidence>
<feature type="region of interest" description="Disordered" evidence="11">
    <location>
        <begin position="1"/>
        <end position="43"/>
    </location>
</feature>
<name>A0AAD4NA96_9BILA</name>